<dbReference type="Proteomes" id="UP001596170">
    <property type="component" value="Unassembled WGS sequence"/>
</dbReference>
<keyword evidence="5" id="KW-1185">Reference proteome</keyword>
<reference evidence="5" key="1">
    <citation type="journal article" date="2019" name="Int. J. Syst. Evol. Microbiol.">
        <title>The Global Catalogue of Microorganisms (GCM) 10K type strain sequencing project: providing services to taxonomists for standard genome sequencing and annotation.</title>
        <authorList>
            <consortium name="The Broad Institute Genomics Platform"/>
            <consortium name="The Broad Institute Genome Sequencing Center for Infectious Disease"/>
            <person name="Wu L."/>
            <person name="Ma J."/>
        </authorList>
    </citation>
    <scope>NUCLEOTIDE SEQUENCE [LARGE SCALE GENOMIC DNA]</scope>
    <source>
        <strain evidence="5">CCUG 54527</strain>
    </source>
</reference>
<dbReference type="InterPro" id="IPR040538">
    <property type="entry name" value="Cch_HTH"/>
</dbReference>
<protein>
    <submittedName>
        <fullName evidence="4">DUF927 domain-containing protein</fullName>
    </submittedName>
</protein>
<dbReference type="Pfam" id="PF18662">
    <property type="entry name" value="HTH_56"/>
    <property type="match status" value="1"/>
</dbReference>
<dbReference type="RefSeq" id="WP_377735033.1">
    <property type="nucleotide sequence ID" value="NZ_JBHSRI010000025.1"/>
</dbReference>
<feature type="region of interest" description="Disordered" evidence="1">
    <location>
        <begin position="1"/>
        <end position="39"/>
    </location>
</feature>
<gene>
    <name evidence="4" type="ORF">ACFPYN_13975</name>
</gene>
<evidence type="ECO:0000313" key="4">
    <source>
        <dbReference type="EMBL" id="MFC6040530.1"/>
    </source>
</evidence>
<proteinExistence type="predicted"/>
<comment type="caution">
    <text evidence="4">The sequence shown here is derived from an EMBL/GenBank/DDBJ whole genome shotgun (WGS) entry which is preliminary data.</text>
</comment>
<accession>A0ABW1LAH1</accession>
<evidence type="ECO:0000259" key="3">
    <source>
        <dbReference type="Pfam" id="PF18662"/>
    </source>
</evidence>
<dbReference type="EMBL" id="JBHSRI010000025">
    <property type="protein sequence ID" value="MFC6040530.1"/>
    <property type="molecule type" value="Genomic_DNA"/>
</dbReference>
<evidence type="ECO:0000256" key="1">
    <source>
        <dbReference type="SAM" id="MobiDB-lite"/>
    </source>
</evidence>
<evidence type="ECO:0000259" key="2">
    <source>
        <dbReference type="Pfam" id="PF06048"/>
    </source>
</evidence>
<evidence type="ECO:0000313" key="5">
    <source>
        <dbReference type="Proteomes" id="UP001596170"/>
    </source>
</evidence>
<feature type="compositionally biased region" description="Polar residues" evidence="1">
    <location>
        <begin position="8"/>
        <end position="17"/>
    </location>
</feature>
<organism evidence="4 5">
    <name type="scientific">Paenisporosarcina macmurdoensis</name>
    <dbReference type="NCBI Taxonomy" id="212659"/>
    <lineage>
        <taxon>Bacteria</taxon>
        <taxon>Bacillati</taxon>
        <taxon>Bacillota</taxon>
        <taxon>Bacilli</taxon>
        <taxon>Bacillales</taxon>
        <taxon>Caryophanaceae</taxon>
        <taxon>Paenisporosarcina</taxon>
    </lineage>
</organism>
<feature type="domain" description="Cch helix turn helix" evidence="3">
    <location>
        <begin position="499"/>
        <end position="603"/>
    </location>
</feature>
<sequence>MNDDDEQQATIPLSSFPPNRRKRKIDMKPDVENSQIDDASLEGNVTRIPKVRKKTSVPKGEVEEYFPKEKHGHFRVKGTSLYTAETKGNDGSESQKLLGRIVYIKEILHRIDVDPIEIYLKLRYWYHSQWEEIMIRRDQLQVYELSKLMISGVDVASYKVKQVAMFLDYQESDAPKRYEHTTLGWTVEGKKNIYKHNQMVGDSVYNSRFEGDFILSNGTFQGWQDVVKQEVMGHVPLEFALVAGFSAPIVSWIARDFDMEVLVLHAYGDSSKGKTTAARLFVSPFGRPARKDGGLILNWKATQNNMIGRIANTHGIPLALDEASMNKMSDFTEIIYLLAEGKEKGRMTKEIRLRKERTWSGTFFSTAEHSLLMKSNQNTGLFVRLQEFDNADWTIDGPHASRLKEGLLEHYGHAGPLFVEYLIKLGKPKVFELATEWSKRVHDKMPSQDGKSQRMSEKYGMLMATAELMNKCFVFQVDLDKLLEFLLAQYQTVATLGEYDERAYEVLKQLIMQHHTKFARDNDLPVANETWGKIFKKVNGIEVAFIKQVFRDQLIARGFENPDQILSKWKAKNLLLTEEGKKTKKRTIAGISSRDMYVVKFKENMLEPIEMETIKYREKQKKILDKNTGIQLVTEISYMPINEDLESIDDM</sequence>
<dbReference type="Pfam" id="PF06048">
    <property type="entry name" value="DUF927"/>
    <property type="match status" value="1"/>
</dbReference>
<dbReference type="InterPro" id="IPR009270">
    <property type="entry name" value="DUF927"/>
</dbReference>
<name>A0ABW1LAH1_9BACL</name>
<feature type="domain" description="DUF927" evidence="2">
    <location>
        <begin position="87"/>
        <end position="355"/>
    </location>
</feature>